<name>A0A7G9YFE5_9EURY</name>
<dbReference type="InterPro" id="IPR036390">
    <property type="entry name" value="WH_DNA-bd_sf"/>
</dbReference>
<accession>A0A7G9YFE5</accession>
<dbReference type="Gene3D" id="1.10.10.10">
    <property type="entry name" value="Winged helix-like DNA-binding domain superfamily/Winged helix DNA-binding domain"/>
    <property type="match status" value="1"/>
</dbReference>
<evidence type="ECO:0008006" key="2">
    <source>
        <dbReference type="Google" id="ProtNLM"/>
    </source>
</evidence>
<evidence type="ECO:0000313" key="1">
    <source>
        <dbReference type="EMBL" id="QNO46729.1"/>
    </source>
</evidence>
<dbReference type="InterPro" id="IPR036388">
    <property type="entry name" value="WH-like_DNA-bd_sf"/>
</dbReference>
<protein>
    <recommendedName>
        <fullName evidence="2">ArnR1-like winged helix-turn-helix domain-containing protein</fullName>
    </recommendedName>
</protein>
<dbReference type="EMBL" id="MT631216">
    <property type="protein sequence ID" value="QNO46729.1"/>
    <property type="molecule type" value="Genomic_DNA"/>
</dbReference>
<dbReference type="SUPFAM" id="SSF46785">
    <property type="entry name" value="Winged helix' DNA-binding domain"/>
    <property type="match status" value="1"/>
</dbReference>
<proteinExistence type="predicted"/>
<sequence>MEGMTENIEELLRWVVSVDRRLVLMKSMKGHTVVKASDVAHETSRSTQNISRALKELEDKGLIECLTPEKITWKKYVLTDMGKDVLNELAEKYF</sequence>
<organism evidence="1">
    <name type="scientific">Candidatus Methanogaster sp. ANME-2c ERB4</name>
    <dbReference type="NCBI Taxonomy" id="2759911"/>
    <lineage>
        <taxon>Archaea</taxon>
        <taxon>Methanobacteriati</taxon>
        <taxon>Methanobacteriota</taxon>
        <taxon>Stenosarchaea group</taxon>
        <taxon>Methanomicrobia</taxon>
        <taxon>Methanosarcinales</taxon>
        <taxon>ANME-2 cluster</taxon>
        <taxon>Candidatus Methanogasteraceae</taxon>
        <taxon>Candidatus Methanogaster</taxon>
    </lineage>
</organism>
<dbReference type="AlphaFoldDB" id="A0A7G9YFE5"/>
<reference evidence="1" key="1">
    <citation type="submission" date="2020-06" db="EMBL/GenBank/DDBJ databases">
        <title>Unique genomic features of the anaerobic methanotrophic archaea.</title>
        <authorList>
            <person name="Chadwick G.L."/>
            <person name="Skennerton C.T."/>
            <person name="Laso-Perez R."/>
            <person name="Leu A.O."/>
            <person name="Speth D.R."/>
            <person name="Yu H."/>
            <person name="Morgan-Lang C."/>
            <person name="Hatzenpichler R."/>
            <person name="Goudeau D."/>
            <person name="Malmstrom R."/>
            <person name="Brazelton W.J."/>
            <person name="Woyke T."/>
            <person name="Hallam S.J."/>
            <person name="Tyson G.W."/>
            <person name="Wegener G."/>
            <person name="Boetius A."/>
            <person name="Orphan V."/>
        </authorList>
    </citation>
    <scope>NUCLEOTIDE SEQUENCE</scope>
</reference>
<gene>
    <name evidence="1" type="ORF">EIOBDEGA_00017</name>
</gene>